<evidence type="ECO:0000256" key="12">
    <source>
        <dbReference type="PROSITE-ProRule" id="PRU00076"/>
    </source>
</evidence>
<dbReference type="InterPro" id="IPR001881">
    <property type="entry name" value="EGF-like_Ca-bd_dom"/>
</dbReference>
<dbReference type="Gene3D" id="2.10.25.10">
    <property type="entry name" value="Laminin"/>
    <property type="match status" value="3"/>
</dbReference>
<comment type="caution">
    <text evidence="12">Lacks conserved residue(s) required for the propagation of feature annotation.</text>
</comment>
<keyword evidence="3 12" id="KW-0245">EGF-like domain</keyword>
<evidence type="ECO:0000256" key="3">
    <source>
        <dbReference type="ARBA" id="ARBA00022536"/>
    </source>
</evidence>
<reference evidence="16" key="1">
    <citation type="journal article" date="2020" name="Nat. Ecol. Evol.">
        <title>Deeply conserved synteny resolves early events in vertebrate evolution.</title>
        <authorList>
            <person name="Simakov O."/>
            <person name="Marletaz F."/>
            <person name="Yue J.X."/>
            <person name="O'Connell B."/>
            <person name="Jenkins J."/>
            <person name="Brandt A."/>
            <person name="Calef R."/>
            <person name="Tung C.H."/>
            <person name="Huang T.K."/>
            <person name="Schmutz J."/>
            <person name="Satoh N."/>
            <person name="Yu J.K."/>
            <person name="Putnam N.H."/>
            <person name="Green R.E."/>
            <person name="Rokhsar D.S."/>
        </authorList>
    </citation>
    <scope>NUCLEOTIDE SEQUENCE [LARGE SCALE GENOMIC DNA]</scope>
    <source>
        <strain evidence="16">S238N-H82</strain>
    </source>
</reference>
<dbReference type="CDD" id="cd00054">
    <property type="entry name" value="EGF_CA"/>
    <property type="match status" value="2"/>
</dbReference>
<dbReference type="PRINTS" id="PR00010">
    <property type="entry name" value="EGFBLOOD"/>
</dbReference>
<feature type="domain" description="EGF-like" evidence="15">
    <location>
        <begin position="170"/>
        <end position="212"/>
    </location>
</feature>
<dbReference type="GeneID" id="118427638"/>
<dbReference type="GO" id="GO:0005509">
    <property type="term" value="F:calcium ion binding"/>
    <property type="evidence" value="ECO:0007669"/>
    <property type="project" value="InterPro"/>
</dbReference>
<keyword evidence="6" id="KW-0677">Repeat</keyword>
<dbReference type="SMART" id="SM00181">
    <property type="entry name" value="EGF"/>
    <property type="match status" value="3"/>
</dbReference>
<gene>
    <name evidence="17" type="primary">LOC118427638</name>
</gene>
<feature type="disulfide bond" evidence="12">
    <location>
        <begin position="33"/>
        <end position="50"/>
    </location>
</feature>
<protein>
    <submittedName>
        <fullName evidence="17">Fibropellin-1-like isoform X2</fullName>
    </submittedName>
</protein>
<dbReference type="GO" id="GO:0007154">
    <property type="term" value="P:cell communication"/>
    <property type="evidence" value="ECO:0007669"/>
    <property type="project" value="UniProtKB-ARBA"/>
</dbReference>
<feature type="domain" description="EGF-like" evidence="15">
    <location>
        <begin position="24"/>
        <end position="62"/>
    </location>
</feature>
<feature type="chain" id="PRO_5039892954" evidence="14">
    <location>
        <begin position="17"/>
        <end position="408"/>
    </location>
</feature>
<feature type="disulfide bond" evidence="12">
    <location>
        <begin position="240"/>
        <end position="249"/>
    </location>
</feature>
<dbReference type="FunFam" id="2.10.25.10:FF:000391">
    <property type="entry name" value="Weary, isoform C"/>
    <property type="match status" value="1"/>
</dbReference>
<dbReference type="RefSeq" id="XP_035693411.1">
    <property type="nucleotide sequence ID" value="XM_035837518.1"/>
</dbReference>
<dbReference type="PANTHER" id="PTHR12916:SF9">
    <property type="entry name" value="NEUROGENIC LOCUS NOTCH HOMOLOG PROTEIN 1-RELATED"/>
    <property type="match status" value="1"/>
</dbReference>
<feature type="signal peptide" evidence="14">
    <location>
        <begin position="1"/>
        <end position="16"/>
    </location>
</feature>
<evidence type="ECO:0000256" key="4">
    <source>
        <dbReference type="ARBA" id="ARBA00022692"/>
    </source>
</evidence>
<dbReference type="PROSITE" id="PS00022">
    <property type="entry name" value="EGF_1"/>
    <property type="match status" value="3"/>
</dbReference>
<dbReference type="GO" id="GO:0023052">
    <property type="term" value="P:signaling"/>
    <property type="evidence" value="ECO:0007669"/>
    <property type="project" value="UniProtKB-ARBA"/>
</dbReference>
<name>A0A9J7N6Q0_BRAFL</name>
<dbReference type="InterPro" id="IPR000742">
    <property type="entry name" value="EGF"/>
</dbReference>
<evidence type="ECO:0000256" key="10">
    <source>
        <dbReference type="ARBA" id="ARBA00023157"/>
    </source>
</evidence>
<organism evidence="16 17">
    <name type="scientific">Branchiostoma floridae</name>
    <name type="common">Florida lancelet</name>
    <name type="synonym">Amphioxus</name>
    <dbReference type="NCBI Taxonomy" id="7739"/>
    <lineage>
        <taxon>Eukaryota</taxon>
        <taxon>Metazoa</taxon>
        <taxon>Chordata</taxon>
        <taxon>Cephalochordata</taxon>
        <taxon>Leptocardii</taxon>
        <taxon>Amphioxiformes</taxon>
        <taxon>Branchiostomatidae</taxon>
        <taxon>Branchiostoma</taxon>
    </lineage>
</organism>
<feature type="disulfide bond" evidence="12">
    <location>
        <begin position="52"/>
        <end position="61"/>
    </location>
</feature>
<evidence type="ECO:0000256" key="13">
    <source>
        <dbReference type="SAM" id="Phobius"/>
    </source>
</evidence>
<evidence type="ECO:0000256" key="5">
    <source>
        <dbReference type="ARBA" id="ARBA00022729"/>
    </source>
</evidence>
<keyword evidence="4 13" id="KW-0812">Transmembrane</keyword>
<evidence type="ECO:0000256" key="6">
    <source>
        <dbReference type="ARBA" id="ARBA00022737"/>
    </source>
</evidence>
<proteinExistence type="predicted"/>
<accession>A0A9J7N6Q0</accession>
<dbReference type="InterPro" id="IPR018097">
    <property type="entry name" value="EGF_Ca-bd_CS"/>
</dbReference>
<keyword evidence="11" id="KW-0325">Glycoprotein</keyword>
<sequence>MWRLLVLAAVVRYGSPGLIDPIAGGGSCPSDYCSNGGLCVAGVDGGPDTCDCPFGYSGQYCETRECTTLFITTWDQSVPVSGDHNVLGLYTLEPFQSDGRDVYKYYGYDAWLFYLASDGVWLVGETIGSWPAFMVAEWAHEYPDQTYGPFYLWADGTWNEEPTLEIRCSVDPPCESSPCQNGGVCITHARYWNSNPYYSCDCLPGFYGYNCENNTDECASNPCSNGATCVDGDNAYTCDCIFGSIGTHCERVLPFFREKFLVYEADPTAAPVECYVCDSASDDHCDVAQYTLPEEFHNTTNTTQGCGSGACWIVRTAVNGQLVSYQRSCAYNNMECDDILKLENCQEDGETKVCYRCCTADRCNTAQLTGNAVFVLPDSGSGSGGAAYIGPPSLLLLLAAVLFLIVNG</sequence>
<dbReference type="PROSITE" id="PS01187">
    <property type="entry name" value="EGF_CA"/>
    <property type="match status" value="1"/>
</dbReference>
<dbReference type="Pfam" id="PF00008">
    <property type="entry name" value="EGF"/>
    <property type="match status" value="1"/>
</dbReference>
<keyword evidence="8 13" id="KW-1133">Transmembrane helix</keyword>
<dbReference type="AlphaFoldDB" id="A0A9J7N6Q0"/>
<evidence type="ECO:0000256" key="2">
    <source>
        <dbReference type="ARBA" id="ARBA00022475"/>
    </source>
</evidence>
<comment type="subcellular location">
    <subcellularLocation>
        <location evidence="1">Cell membrane</location>
        <topology evidence="1">Single-pass type I membrane protein</topology>
    </subcellularLocation>
</comment>
<keyword evidence="5 14" id="KW-0732">Signal</keyword>
<dbReference type="SMART" id="SM00179">
    <property type="entry name" value="EGF_CA"/>
    <property type="match status" value="2"/>
</dbReference>
<evidence type="ECO:0000313" key="16">
    <source>
        <dbReference type="Proteomes" id="UP000001554"/>
    </source>
</evidence>
<keyword evidence="16" id="KW-1185">Reference proteome</keyword>
<evidence type="ECO:0000256" key="14">
    <source>
        <dbReference type="SAM" id="SignalP"/>
    </source>
</evidence>
<reference evidence="17" key="2">
    <citation type="submission" date="2025-08" db="UniProtKB">
        <authorList>
            <consortium name="RefSeq"/>
        </authorList>
    </citation>
    <scope>IDENTIFICATION</scope>
    <source>
        <strain evidence="17">S238N-H82</strain>
        <tissue evidence="17">Testes</tissue>
    </source>
</reference>
<keyword evidence="9 13" id="KW-0472">Membrane</keyword>
<dbReference type="PROSITE" id="PS50026">
    <property type="entry name" value="EGF_3"/>
    <property type="match status" value="3"/>
</dbReference>
<dbReference type="InterPro" id="IPR000152">
    <property type="entry name" value="EGF-type_Asp/Asn_hydroxyl_site"/>
</dbReference>
<keyword evidence="10 12" id="KW-1015">Disulfide bond</keyword>
<evidence type="ECO:0000256" key="11">
    <source>
        <dbReference type="ARBA" id="ARBA00023180"/>
    </source>
</evidence>
<dbReference type="GO" id="GO:0005886">
    <property type="term" value="C:plasma membrane"/>
    <property type="evidence" value="ECO:0007669"/>
    <property type="project" value="UniProtKB-SubCell"/>
</dbReference>
<dbReference type="Proteomes" id="UP000001554">
    <property type="component" value="Chromosome 12"/>
</dbReference>
<evidence type="ECO:0000256" key="9">
    <source>
        <dbReference type="ARBA" id="ARBA00023136"/>
    </source>
</evidence>
<evidence type="ECO:0000313" key="17">
    <source>
        <dbReference type="RefSeq" id="XP_035693411.1"/>
    </source>
</evidence>
<feature type="transmembrane region" description="Helical" evidence="13">
    <location>
        <begin position="385"/>
        <end position="406"/>
    </location>
</feature>
<evidence type="ECO:0000256" key="1">
    <source>
        <dbReference type="ARBA" id="ARBA00004251"/>
    </source>
</evidence>
<keyword evidence="2" id="KW-1003">Cell membrane</keyword>
<keyword evidence="7" id="KW-0106">Calcium</keyword>
<feature type="domain" description="EGF-like" evidence="15">
    <location>
        <begin position="214"/>
        <end position="250"/>
    </location>
</feature>
<dbReference type="SUPFAM" id="SSF57196">
    <property type="entry name" value="EGF/Laminin"/>
    <property type="match status" value="3"/>
</dbReference>
<evidence type="ECO:0000256" key="8">
    <source>
        <dbReference type="ARBA" id="ARBA00022989"/>
    </source>
</evidence>
<dbReference type="PROSITE" id="PS01186">
    <property type="entry name" value="EGF_2"/>
    <property type="match status" value="2"/>
</dbReference>
<feature type="disulfide bond" evidence="12">
    <location>
        <begin position="202"/>
        <end position="211"/>
    </location>
</feature>
<dbReference type="PANTHER" id="PTHR12916">
    <property type="entry name" value="CYTOCHROME C OXIDASE POLYPEPTIDE VIC-2"/>
    <property type="match status" value="1"/>
</dbReference>
<dbReference type="FunFam" id="2.10.25.10:FF:000118">
    <property type="entry name" value="protein delta homolog 2"/>
    <property type="match status" value="1"/>
</dbReference>
<evidence type="ECO:0000259" key="15">
    <source>
        <dbReference type="PROSITE" id="PS50026"/>
    </source>
</evidence>
<evidence type="ECO:0000256" key="7">
    <source>
        <dbReference type="ARBA" id="ARBA00022837"/>
    </source>
</evidence>
<dbReference type="PROSITE" id="PS00010">
    <property type="entry name" value="ASX_HYDROXYL"/>
    <property type="match status" value="1"/>
</dbReference>